<dbReference type="Pfam" id="PF20257">
    <property type="entry name" value="SAM_HAT_C"/>
    <property type="match status" value="1"/>
</dbReference>
<evidence type="ECO:0000256" key="2">
    <source>
        <dbReference type="ARBA" id="ARBA00024035"/>
    </source>
</evidence>
<accession>A0A3B0UFN7</accession>
<keyword evidence="1" id="KW-0949">S-adenosyl-L-methionine</keyword>
<dbReference type="InterPro" id="IPR023228">
    <property type="entry name" value="SAM_OH_AdoTrfase_N_sf"/>
</dbReference>
<evidence type="ECO:0000256" key="1">
    <source>
        <dbReference type="ARBA" id="ARBA00022691"/>
    </source>
</evidence>
<dbReference type="PANTHER" id="PTHR35092:SF1">
    <property type="entry name" value="CHLORINASE MJ1651"/>
    <property type="match status" value="1"/>
</dbReference>
<dbReference type="InterPro" id="IPR023227">
    <property type="entry name" value="SAM_OH_AdoTrfase_C_sf"/>
</dbReference>
<name>A0A3B0UFN7_9ZZZZ</name>
<organism evidence="5">
    <name type="scientific">hydrothermal vent metagenome</name>
    <dbReference type="NCBI Taxonomy" id="652676"/>
    <lineage>
        <taxon>unclassified sequences</taxon>
        <taxon>metagenomes</taxon>
        <taxon>ecological metagenomes</taxon>
    </lineage>
</organism>
<feature type="domain" description="S-adenosyl-l-methionine hydroxide adenosyltransferase C-terminal" evidence="4">
    <location>
        <begin position="170"/>
        <end position="255"/>
    </location>
</feature>
<dbReference type="Gene3D" id="2.40.30.90">
    <property type="entry name" value="Bacterial fluorinating enzyme like"/>
    <property type="match status" value="1"/>
</dbReference>
<dbReference type="PIRSF" id="PIRSF006779">
    <property type="entry name" value="UCP006779"/>
    <property type="match status" value="1"/>
</dbReference>
<dbReference type="InterPro" id="IPR046469">
    <property type="entry name" value="SAM_HAT_N"/>
</dbReference>
<dbReference type="EMBL" id="UOET01000433">
    <property type="protein sequence ID" value="VAW29831.1"/>
    <property type="molecule type" value="Genomic_DNA"/>
</dbReference>
<dbReference type="Pfam" id="PF01887">
    <property type="entry name" value="SAM_HAT_N"/>
    <property type="match status" value="1"/>
</dbReference>
<gene>
    <name evidence="5" type="ORF">MNBD_BACTEROID07-1351</name>
</gene>
<protein>
    <recommendedName>
        <fullName evidence="6">Adenosyl-chloride synthase</fullName>
    </recommendedName>
</protein>
<dbReference type="SUPFAM" id="SSF101852">
    <property type="entry name" value="Bacterial fluorinating enzyme, C-terminal domain"/>
    <property type="match status" value="1"/>
</dbReference>
<dbReference type="InterPro" id="IPR002747">
    <property type="entry name" value="SAM_OH_AdoTrfase"/>
</dbReference>
<dbReference type="InterPro" id="IPR046470">
    <property type="entry name" value="SAM_HAT_C"/>
</dbReference>
<evidence type="ECO:0000259" key="4">
    <source>
        <dbReference type="Pfam" id="PF20257"/>
    </source>
</evidence>
<evidence type="ECO:0000259" key="3">
    <source>
        <dbReference type="Pfam" id="PF01887"/>
    </source>
</evidence>
<dbReference type="PANTHER" id="PTHR35092">
    <property type="entry name" value="CHLORINASE MJ1651"/>
    <property type="match status" value="1"/>
</dbReference>
<dbReference type="AlphaFoldDB" id="A0A3B0UFN7"/>
<evidence type="ECO:0008006" key="6">
    <source>
        <dbReference type="Google" id="ProtNLM"/>
    </source>
</evidence>
<proteinExistence type="inferred from homology"/>
<dbReference type="SUPFAM" id="SSF102522">
    <property type="entry name" value="Bacterial fluorinating enzyme, N-terminal domain"/>
    <property type="match status" value="1"/>
</dbReference>
<sequence length="263" mass="29311">MAIITLTSDWGDTDYYQAAVKGRILQDIPDVVMVDITHKIPRFNTREAAYVLHHAYKNFPKGTIHIIGVNTEESLREPHLVVLYDGHFFIGADNGVFSLIFEKDKDPEKIFTLDIPQDSGKYTFSGRDRFAKAAVMLARGEAVESLGEPYAEINKKLDYEPSFTASGIRGMVIHIDPYSNAITNISRKLFRQVIGNKPFTIYFKVYSRDSIGECYADAGGNANPVCLFGSSDLLEIAMRNSTAASLMGLQVNDPVSIEIKTEE</sequence>
<feature type="domain" description="S-adenosyl-l-methionine hydroxide adenosyltransferase N-terminal" evidence="3">
    <location>
        <begin position="4"/>
        <end position="147"/>
    </location>
</feature>
<dbReference type="Gene3D" id="3.40.50.10790">
    <property type="entry name" value="S-adenosyl-l-methionine hydroxide adenosyltransferase, N-terminal"/>
    <property type="match status" value="1"/>
</dbReference>
<reference evidence="5" key="1">
    <citation type="submission" date="2018-06" db="EMBL/GenBank/DDBJ databases">
        <authorList>
            <person name="Zhirakovskaya E."/>
        </authorList>
    </citation>
    <scope>NUCLEOTIDE SEQUENCE</scope>
</reference>
<comment type="similarity">
    <text evidence="2">Belongs to the SAM hydrolase / SAM-dependent halogenase family.</text>
</comment>
<evidence type="ECO:0000313" key="5">
    <source>
        <dbReference type="EMBL" id="VAW29831.1"/>
    </source>
</evidence>